<dbReference type="PIRSF" id="PIRSF000723">
    <property type="entry name" value="Carbamate_kin"/>
    <property type="match status" value="1"/>
</dbReference>
<dbReference type="GO" id="GO:0005829">
    <property type="term" value="C:cytosol"/>
    <property type="evidence" value="ECO:0007669"/>
    <property type="project" value="TreeGrafter"/>
</dbReference>
<dbReference type="PANTHER" id="PTHR30409">
    <property type="entry name" value="CARBAMATE KINASE"/>
    <property type="match status" value="1"/>
</dbReference>
<sequence length="308" mass="32841">MKTLVVALGGNALLQRGEALTAENQYRNIADAVPALARLARSYRLAIVHGNGPQVGLLALQNLAWKAVEPYPLDVLVAESQGMIGYMLAQRQGMIGYMLAQRLALEPDMPPVTTVLTRIKVSADDPAFLEPEKFIGPVYSPEEQMALEATYGWHMKRDGKYLRRVVASPAPRQIIESAAIELLLKEGHVVICSGGGGVPVAGEGEGVEAVIDKDLAAALLAEQIAADGLIILTDADAVYEHWGTPQQRAIRQASPDELAPFAKADGAMGPKVTAVSGYVKRCGKPAWIGALSRIDDTLAGRAGTCIRL</sequence>
<dbReference type="GO" id="GO:0019546">
    <property type="term" value="P:L-arginine deiminase pathway"/>
    <property type="evidence" value="ECO:0007669"/>
    <property type="project" value="TreeGrafter"/>
</dbReference>
<accession>A0A744LQY4</accession>
<dbReference type="Gene3D" id="3.40.1160.10">
    <property type="entry name" value="Acetylglutamate kinase-like"/>
    <property type="match status" value="1"/>
</dbReference>
<dbReference type="InterPro" id="IPR036393">
    <property type="entry name" value="AceGlu_kinase-like_sf"/>
</dbReference>
<dbReference type="GO" id="GO:0008804">
    <property type="term" value="F:carbamate kinase activity"/>
    <property type="evidence" value="ECO:0007669"/>
    <property type="project" value="InterPro"/>
</dbReference>
<feature type="domain" description="Aspartate/glutamate/uridylate kinase" evidence="5">
    <location>
        <begin position="2"/>
        <end position="288"/>
    </location>
</feature>
<dbReference type="NCBIfam" id="NF006926">
    <property type="entry name" value="PRK09411.1"/>
    <property type="match status" value="1"/>
</dbReference>
<dbReference type="CDD" id="cd04235">
    <property type="entry name" value="AAK_CK"/>
    <property type="match status" value="1"/>
</dbReference>
<dbReference type="PANTHER" id="PTHR30409:SF1">
    <property type="entry name" value="CARBAMATE KINASE-RELATED"/>
    <property type="match status" value="1"/>
</dbReference>
<dbReference type="InterPro" id="IPR001048">
    <property type="entry name" value="Asp/Glu/Uridylate_kinase"/>
</dbReference>
<name>A0A744LQY4_SALER</name>
<comment type="similarity">
    <text evidence="1 4">Belongs to the carbamate kinase family.</text>
</comment>
<reference evidence="6" key="2">
    <citation type="submission" date="2020-02" db="EMBL/GenBank/DDBJ databases">
        <authorList>
            <consortium name="NCBI Pathogen Detection Project"/>
        </authorList>
    </citation>
    <scope>NUCLEOTIDE SEQUENCE</scope>
    <source>
        <strain evidence="6">MA.96-02404</strain>
    </source>
</reference>
<evidence type="ECO:0000313" key="6">
    <source>
        <dbReference type="EMBL" id="HAF2675187.1"/>
    </source>
</evidence>
<proteinExistence type="inferred from homology"/>
<evidence type="ECO:0000256" key="3">
    <source>
        <dbReference type="ARBA" id="ARBA00022777"/>
    </source>
</evidence>
<evidence type="ECO:0000259" key="5">
    <source>
        <dbReference type="Pfam" id="PF00696"/>
    </source>
</evidence>
<dbReference type="InterPro" id="IPR003964">
    <property type="entry name" value="Carb_kinase"/>
</dbReference>
<evidence type="ECO:0000256" key="1">
    <source>
        <dbReference type="ARBA" id="ARBA00011066"/>
    </source>
</evidence>
<dbReference type="PRINTS" id="PR01469">
    <property type="entry name" value="CARBMTKINASE"/>
</dbReference>
<dbReference type="Pfam" id="PF00696">
    <property type="entry name" value="AA_kinase"/>
    <property type="match status" value="1"/>
</dbReference>
<dbReference type="SUPFAM" id="SSF53633">
    <property type="entry name" value="Carbamate kinase-like"/>
    <property type="match status" value="1"/>
</dbReference>
<dbReference type="FunFam" id="3.40.1160.10:FF:000007">
    <property type="entry name" value="Carbamate kinase"/>
    <property type="match status" value="1"/>
</dbReference>
<keyword evidence="2 4" id="KW-0808">Transferase</keyword>
<comment type="caution">
    <text evidence="6">The sequence shown here is derived from an EMBL/GenBank/DDBJ whole genome shotgun (WGS) entry which is preliminary data.</text>
</comment>
<organism evidence="6">
    <name type="scientific">Salmonella enterica</name>
    <name type="common">Salmonella choleraesuis</name>
    <dbReference type="NCBI Taxonomy" id="28901"/>
    <lineage>
        <taxon>Bacteria</taxon>
        <taxon>Pseudomonadati</taxon>
        <taxon>Pseudomonadota</taxon>
        <taxon>Gammaproteobacteria</taxon>
        <taxon>Enterobacterales</taxon>
        <taxon>Enterobacteriaceae</taxon>
        <taxon>Salmonella</taxon>
    </lineage>
</organism>
<dbReference type="AlphaFoldDB" id="A0A744LQY4"/>
<keyword evidence="3 4" id="KW-0418">Kinase</keyword>
<evidence type="ECO:0000256" key="2">
    <source>
        <dbReference type="ARBA" id="ARBA00022679"/>
    </source>
</evidence>
<gene>
    <name evidence="6" type="ORF">G8N04_000907</name>
</gene>
<protein>
    <recommendedName>
        <fullName evidence="4">Carbamate kinase</fullName>
    </recommendedName>
</protein>
<evidence type="ECO:0000256" key="4">
    <source>
        <dbReference type="PIRNR" id="PIRNR000723"/>
    </source>
</evidence>
<dbReference type="EMBL" id="DAAULD010000002">
    <property type="protein sequence ID" value="HAF2675187.1"/>
    <property type="molecule type" value="Genomic_DNA"/>
</dbReference>
<reference evidence="6" key="1">
    <citation type="journal article" date="2018" name="Genome Biol.">
        <title>SKESA: strategic k-mer extension for scrupulous assemblies.</title>
        <authorList>
            <person name="Souvorov A."/>
            <person name="Agarwala R."/>
            <person name="Lipman D.J."/>
        </authorList>
    </citation>
    <scope>NUCLEOTIDE SEQUENCE</scope>
    <source>
        <strain evidence="6">MA.96-02404</strain>
    </source>
</reference>